<name>A0A4P6JLM4_KTERU</name>
<gene>
    <name evidence="1" type="ORF">EPA93_08950</name>
</gene>
<protein>
    <submittedName>
        <fullName evidence="1">Uncharacterized protein</fullName>
    </submittedName>
</protein>
<evidence type="ECO:0000313" key="1">
    <source>
        <dbReference type="EMBL" id="QBD76129.1"/>
    </source>
</evidence>
<sequence>MDYTAMALTAMCQAHSLLDMHTGGGGRLTQLFARQPVAIMRPAGVRNKALDTVIALKEQNC</sequence>
<dbReference type="Proteomes" id="UP000290365">
    <property type="component" value="Chromosome"/>
</dbReference>
<dbReference type="KEGG" id="kbs:EPA93_08950"/>
<accession>A0A4P6JLM4</accession>
<organism evidence="1 2">
    <name type="scientific">Ktedonosporobacter rubrisoli</name>
    <dbReference type="NCBI Taxonomy" id="2509675"/>
    <lineage>
        <taxon>Bacteria</taxon>
        <taxon>Bacillati</taxon>
        <taxon>Chloroflexota</taxon>
        <taxon>Ktedonobacteria</taxon>
        <taxon>Ktedonobacterales</taxon>
        <taxon>Ktedonosporobacteraceae</taxon>
        <taxon>Ktedonosporobacter</taxon>
    </lineage>
</organism>
<dbReference type="AlphaFoldDB" id="A0A4P6JLM4"/>
<keyword evidence="2" id="KW-1185">Reference proteome</keyword>
<proteinExistence type="predicted"/>
<evidence type="ECO:0000313" key="2">
    <source>
        <dbReference type="Proteomes" id="UP000290365"/>
    </source>
</evidence>
<dbReference type="EMBL" id="CP035758">
    <property type="protein sequence ID" value="QBD76129.1"/>
    <property type="molecule type" value="Genomic_DNA"/>
</dbReference>
<reference evidence="1 2" key="1">
    <citation type="submission" date="2019-01" db="EMBL/GenBank/DDBJ databases">
        <title>Ktedonosporobacter rubrisoli SCAWS-G2.</title>
        <authorList>
            <person name="Huang Y."/>
            <person name="Yan B."/>
        </authorList>
    </citation>
    <scope>NUCLEOTIDE SEQUENCE [LARGE SCALE GENOMIC DNA]</scope>
    <source>
        <strain evidence="1 2">SCAWS-G2</strain>
    </source>
</reference>
<dbReference type="RefSeq" id="WP_129886724.1">
    <property type="nucleotide sequence ID" value="NZ_CP035758.1"/>
</dbReference>